<evidence type="ECO:0000256" key="2">
    <source>
        <dbReference type="ARBA" id="ARBA00023054"/>
    </source>
</evidence>
<gene>
    <name evidence="5" type="ORF">QR98_0009670</name>
</gene>
<dbReference type="EMBL" id="JXLN01002203">
    <property type="protein sequence ID" value="KPM02552.1"/>
    <property type="molecule type" value="Genomic_DNA"/>
</dbReference>
<evidence type="ECO:0000313" key="6">
    <source>
        <dbReference type="Proteomes" id="UP000616769"/>
    </source>
</evidence>
<sequence>MNLLVLSRFDLAIVSIEFEINKNSMLISKNADAKRQEIERLHKELKHLKDRYCFDNKQSEEQQSPSSIEIDGKDRNDSNKNSGSDLKNESGVGESPLKTIDQSVTDVQTSGLEWDKQSSSSMSELSVANLQDRINQMEETHYSTSEELQATLQELNDLQEQVSELQISNEQLELDKSFLLETLCSQTKKLETYSVNCDKMQKLIIQQYEDCEGENNVDSEQTFLKPSEREEQLVEMLKMIHSEKTELEKKNEELNSRLEALNLQIKGRKNPISNLYDLGLFYENQRSQNPDECGKDSNHIQNDLLVDTLIDSNHHRNETEPNHSFVDNPNDEKVPDKTITKLHNAKSLQEISMPTTSSFHSLDGLTTKETSTSSEETIDMLRFLVKQLQDKISSCELEIQKQKDRFLWLETEKKDEIAKLEMQLKNLENRNTELNERNEDLYQRLKTTEEAKIESEIRAQKNLEEKREIRNLLEEKDRKLIDLDLELSSKCKKLSELEDKRSMEHSEWKQFQQDLLTTVRVANDFKQEVQIEFKKLQNEKCMLEERLLFLEKELKKYKVDSKKNHYRSPLNSTTNGFVNNNSNVNTNNADDCNNNVNDAIDGPSPISNNIVSLSNQSNTTVSVATVKPITKSNQLISQTSSSLSFPRTSSLLTLIQNYEPNHSSNSANEIRSISSRSANAQSNGKFSDAKSFIMNDLLNNKIDTFRSRTSESNDKKDPLIALVRGGGSKRNALLKWCKHKTLSYRDIDITNFSSSWNDGMAFCAILHTYLPDLIPYETLKSDEKQRNFSIAFKAAESVGIPTTLDLNEMLAQERPDWHKIMAYITSIYSHFET</sequence>
<accession>A0A131ZUT1</accession>
<evidence type="ECO:0000313" key="5">
    <source>
        <dbReference type="EMBL" id="KPM02552.1"/>
    </source>
</evidence>
<dbReference type="OrthoDB" id="10017054at2759"/>
<feature type="coiled-coil region" evidence="3">
    <location>
        <begin position="127"/>
        <end position="175"/>
    </location>
</feature>
<feature type="coiled-coil region" evidence="3">
    <location>
        <begin position="233"/>
        <end position="264"/>
    </location>
</feature>
<feature type="coiled-coil region" evidence="3">
    <location>
        <begin position="385"/>
        <end position="486"/>
    </location>
</feature>
<dbReference type="FunFam" id="1.10.418.10:FF:000020">
    <property type="entry name" value="Cytospin-A isoform 1"/>
    <property type="match status" value="1"/>
</dbReference>
<protein>
    <submittedName>
        <fullName evidence="5">Cytospin-A-like protein</fullName>
    </submittedName>
</protein>
<dbReference type="SMART" id="SM00033">
    <property type="entry name" value="CH"/>
    <property type="match status" value="1"/>
</dbReference>
<dbReference type="InterPro" id="IPR050540">
    <property type="entry name" value="F-actin_Monoox_Mical"/>
</dbReference>
<reference evidence="5 6" key="1">
    <citation type="journal article" date="2015" name="Parasit. Vectors">
        <title>Draft genome of the scabies mite.</title>
        <authorList>
            <person name="Rider S.D.Jr."/>
            <person name="Morgan M.S."/>
            <person name="Arlian L.G."/>
        </authorList>
    </citation>
    <scope>NUCLEOTIDE SEQUENCE [LARGE SCALE GENOMIC DNA]</scope>
    <source>
        <strain evidence="5">Arlian Lab</strain>
    </source>
</reference>
<dbReference type="InterPro" id="IPR001715">
    <property type="entry name" value="CH_dom"/>
</dbReference>
<dbReference type="PROSITE" id="PS50021">
    <property type="entry name" value="CH"/>
    <property type="match status" value="1"/>
</dbReference>
<dbReference type="SUPFAM" id="SSF47576">
    <property type="entry name" value="Calponin-homology domain, CH-domain"/>
    <property type="match status" value="1"/>
</dbReference>
<feature type="region of interest" description="Disordered" evidence="4">
    <location>
        <begin position="54"/>
        <end position="100"/>
    </location>
</feature>
<keyword evidence="2 3" id="KW-0175">Coiled coil</keyword>
<dbReference type="Proteomes" id="UP000616769">
    <property type="component" value="Unassembled WGS sequence"/>
</dbReference>
<organism evidence="5 6">
    <name type="scientific">Sarcoptes scabiei</name>
    <name type="common">Itch mite</name>
    <name type="synonym">Acarus scabiei</name>
    <dbReference type="NCBI Taxonomy" id="52283"/>
    <lineage>
        <taxon>Eukaryota</taxon>
        <taxon>Metazoa</taxon>
        <taxon>Ecdysozoa</taxon>
        <taxon>Arthropoda</taxon>
        <taxon>Chelicerata</taxon>
        <taxon>Arachnida</taxon>
        <taxon>Acari</taxon>
        <taxon>Acariformes</taxon>
        <taxon>Sarcoptiformes</taxon>
        <taxon>Astigmata</taxon>
        <taxon>Psoroptidia</taxon>
        <taxon>Sarcoptoidea</taxon>
        <taxon>Sarcoptidae</taxon>
        <taxon>Sarcoptinae</taxon>
        <taxon>Sarcoptes</taxon>
    </lineage>
</organism>
<evidence type="ECO:0000256" key="4">
    <source>
        <dbReference type="SAM" id="MobiDB-lite"/>
    </source>
</evidence>
<evidence type="ECO:0000256" key="1">
    <source>
        <dbReference type="ARBA" id="ARBA00009452"/>
    </source>
</evidence>
<dbReference type="InterPro" id="IPR036872">
    <property type="entry name" value="CH_dom_sf"/>
</dbReference>
<dbReference type="PANTHER" id="PTHR23167:SF69">
    <property type="entry name" value="FI18193P1"/>
    <property type="match status" value="1"/>
</dbReference>
<dbReference type="CDD" id="cd21199">
    <property type="entry name" value="CH_CYTS"/>
    <property type="match status" value="1"/>
</dbReference>
<comment type="caution">
    <text evidence="5">The sequence shown here is derived from an EMBL/GenBank/DDBJ whole genome shotgun (WGS) entry which is preliminary data.</text>
</comment>
<proteinExistence type="inferred from homology"/>
<dbReference type="Gene3D" id="1.10.418.10">
    <property type="entry name" value="Calponin-like domain"/>
    <property type="match status" value="1"/>
</dbReference>
<name>A0A131ZUT1_SARSC</name>
<dbReference type="AlphaFoldDB" id="A0A131ZUT1"/>
<dbReference type="PANTHER" id="PTHR23167">
    <property type="entry name" value="CALPONIN HOMOLOGY DOMAIN-CONTAINING PROTEIN DDB_G0272472-RELATED"/>
    <property type="match status" value="1"/>
</dbReference>
<dbReference type="Pfam" id="PF00307">
    <property type="entry name" value="CH"/>
    <property type="match status" value="1"/>
</dbReference>
<evidence type="ECO:0000256" key="3">
    <source>
        <dbReference type="SAM" id="Coils"/>
    </source>
</evidence>
<dbReference type="VEuPathDB" id="VectorBase:SSCA010259"/>
<comment type="similarity">
    <text evidence="1">Belongs to the cytospin-A family.</text>
</comment>